<dbReference type="PANTHER" id="PTHR42989">
    <property type="entry name" value="HYDROGENASE-4 COMPONENT I"/>
    <property type="match status" value="1"/>
</dbReference>
<feature type="domain" description="NADH:ubiquinone oxidoreductase-like 20kDa subunit" evidence="9">
    <location>
        <begin position="43"/>
        <end position="152"/>
    </location>
</feature>
<comment type="cofactor">
    <cofactor evidence="1">
        <name>[4Fe-4S] cluster</name>
        <dbReference type="ChEBI" id="CHEBI:49883"/>
    </cofactor>
</comment>
<dbReference type="SUPFAM" id="SSF56770">
    <property type="entry name" value="HydA/Nqo6-like"/>
    <property type="match status" value="1"/>
</dbReference>
<evidence type="ECO:0000256" key="7">
    <source>
        <dbReference type="ARBA" id="ARBA00023014"/>
    </source>
</evidence>
<keyword evidence="5" id="KW-0479">Metal-binding</keyword>
<organism evidence="10 11">
    <name type="scientific">Oecophyllibacter saccharovorans</name>
    <dbReference type="NCBI Taxonomy" id="2558360"/>
    <lineage>
        <taxon>Bacteria</taxon>
        <taxon>Pseudomonadati</taxon>
        <taxon>Pseudomonadota</taxon>
        <taxon>Alphaproteobacteria</taxon>
        <taxon>Acetobacterales</taxon>
        <taxon>Acetobacteraceae</taxon>
        <taxon>Oecophyllibacter</taxon>
    </lineage>
</organism>
<evidence type="ECO:0000256" key="8">
    <source>
        <dbReference type="ARBA" id="ARBA00023136"/>
    </source>
</evidence>
<keyword evidence="6" id="KW-0408">Iron</keyword>
<keyword evidence="4" id="KW-0004">4Fe-4S</keyword>
<name>A0A506USX1_9PROT</name>
<dbReference type="InterPro" id="IPR052375">
    <property type="entry name" value="Complex_I_20kDa-like"/>
</dbReference>
<dbReference type="Proteomes" id="UP000315037">
    <property type="component" value="Unassembled WGS sequence"/>
</dbReference>
<dbReference type="GO" id="GO:0051539">
    <property type="term" value="F:4 iron, 4 sulfur cluster binding"/>
    <property type="evidence" value="ECO:0007669"/>
    <property type="project" value="UniProtKB-KW"/>
</dbReference>
<gene>
    <name evidence="10" type="ORF">E3202_02880</name>
</gene>
<comment type="caution">
    <text evidence="10">The sequence shown here is derived from an EMBL/GenBank/DDBJ whole genome shotgun (WGS) entry which is preliminary data.</text>
</comment>
<dbReference type="PANTHER" id="PTHR42989:SF1">
    <property type="entry name" value="FORMATE HYDROGENLYASE SUBUNIT 7-RELATED"/>
    <property type="match status" value="1"/>
</dbReference>
<evidence type="ECO:0000256" key="4">
    <source>
        <dbReference type="ARBA" id="ARBA00022485"/>
    </source>
</evidence>
<dbReference type="Gene3D" id="3.40.50.12280">
    <property type="match status" value="1"/>
</dbReference>
<evidence type="ECO:0000256" key="3">
    <source>
        <dbReference type="ARBA" id="ARBA00022475"/>
    </source>
</evidence>
<accession>A0A506USX1</accession>
<proteinExistence type="inferred from homology"/>
<evidence type="ECO:0000256" key="5">
    <source>
        <dbReference type="ARBA" id="ARBA00022723"/>
    </source>
</evidence>
<dbReference type="GO" id="GO:0046872">
    <property type="term" value="F:metal ion binding"/>
    <property type="evidence" value="ECO:0007669"/>
    <property type="project" value="UniProtKB-KW"/>
</dbReference>
<evidence type="ECO:0000313" key="10">
    <source>
        <dbReference type="EMBL" id="TPW36193.1"/>
    </source>
</evidence>
<dbReference type="Pfam" id="PF01058">
    <property type="entry name" value="Oxidored_q6"/>
    <property type="match status" value="1"/>
</dbReference>
<dbReference type="EMBL" id="SORZ01000001">
    <property type="protein sequence ID" value="TPW36193.1"/>
    <property type="molecule type" value="Genomic_DNA"/>
</dbReference>
<keyword evidence="11" id="KW-1185">Reference proteome</keyword>
<evidence type="ECO:0000313" key="11">
    <source>
        <dbReference type="Proteomes" id="UP000315037"/>
    </source>
</evidence>
<evidence type="ECO:0000259" key="9">
    <source>
        <dbReference type="Pfam" id="PF01058"/>
    </source>
</evidence>
<dbReference type="InterPro" id="IPR006137">
    <property type="entry name" value="NADH_UbQ_OxRdtase-like_20kDa"/>
</dbReference>
<evidence type="ECO:0000256" key="1">
    <source>
        <dbReference type="ARBA" id="ARBA00001966"/>
    </source>
</evidence>
<evidence type="ECO:0000256" key="6">
    <source>
        <dbReference type="ARBA" id="ARBA00023004"/>
    </source>
</evidence>
<sequence length="171" mass="18286">MQSASVPVTLLMAFLDAQRWRPRARHGRLRQLIRLYPVATGGCDGCAMEVQMLPSVTALEGSGFQLVDDPALADWLLLSGPVTRASAGRLAEVWSRMPPGRCMIALGACALNGGVFPNDYAVLGGVSSLARSWRTIPGCPPAPEEILQALCAFAREGERAAKAQARRKLEG</sequence>
<reference evidence="10 11" key="1">
    <citation type="submission" date="2019-03" db="EMBL/GenBank/DDBJ databases">
        <title>The complete genome sequence of Neokomagataea sp. Jb2 NBRC113641.</title>
        <authorList>
            <person name="Chua K.-O."/>
            <person name="Chan K.-G."/>
            <person name="See-Too W.-S."/>
        </authorList>
    </citation>
    <scope>NUCLEOTIDE SEQUENCE [LARGE SCALE GENOMIC DNA]</scope>
    <source>
        <strain evidence="10 11">Jb2</strain>
    </source>
</reference>
<protein>
    <recommendedName>
        <fullName evidence="9">NADH:ubiquinone oxidoreductase-like 20kDa subunit domain-containing protein</fullName>
    </recommendedName>
</protein>
<evidence type="ECO:0000256" key="2">
    <source>
        <dbReference type="ARBA" id="ARBA00009173"/>
    </source>
</evidence>
<comment type="similarity">
    <text evidence="2">Belongs to the complex I 20 kDa subunit family.</text>
</comment>
<keyword evidence="3" id="KW-1003">Cell membrane</keyword>
<dbReference type="AlphaFoldDB" id="A0A506USX1"/>
<keyword evidence="8" id="KW-0472">Membrane</keyword>
<keyword evidence="7" id="KW-0411">Iron-sulfur</keyword>